<dbReference type="InterPro" id="IPR006121">
    <property type="entry name" value="HMA_dom"/>
</dbReference>
<feature type="transmembrane region" description="Helical" evidence="11">
    <location>
        <begin position="1109"/>
        <end position="1131"/>
    </location>
</feature>
<dbReference type="SFLD" id="SFLDG00002">
    <property type="entry name" value="C1.7:_P-type_atpase_like"/>
    <property type="match status" value="1"/>
</dbReference>
<keyword evidence="3 11" id="KW-0812">Transmembrane</keyword>
<dbReference type="InterPro" id="IPR059000">
    <property type="entry name" value="ATPase_P-type_domA"/>
</dbReference>
<dbReference type="SFLD" id="SFLDS00003">
    <property type="entry name" value="Haloacid_Dehalogenase"/>
    <property type="match status" value="1"/>
</dbReference>
<dbReference type="STRING" id="3088.A0A383V3R4"/>
<feature type="region of interest" description="Disordered" evidence="10">
    <location>
        <begin position="879"/>
        <end position="924"/>
    </location>
</feature>
<feature type="transmembrane region" description="Helical" evidence="11">
    <location>
        <begin position="1137"/>
        <end position="1161"/>
    </location>
</feature>
<dbReference type="PROSITE" id="PS01047">
    <property type="entry name" value="HMA_1"/>
    <property type="match status" value="2"/>
</dbReference>
<dbReference type="PANTHER" id="PTHR46594:SF4">
    <property type="entry name" value="P-TYPE CATION-TRANSPORTING ATPASE"/>
    <property type="match status" value="1"/>
</dbReference>
<comment type="subcellular location">
    <subcellularLocation>
        <location evidence="1">Membrane</location>
    </subcellularLocation>
</comment>
<keyword evidence="7 11" id="KW-1133">Transmembrane helix</keyword>
<organism evidence="13 14">
    <name type="scientific">Tetradesmus obliquus</name>
    <name type="common">Green alga</name>
    <name type="synonym">Acutodesmus obliquus</name>
    <dbReference type="NCBI Taxonomy" id="3088"/>
    <lineage>
        <taxon>Eukaryota</taxon>
        <taxon>Viridiplantae</taxon>
        <taxon>Chlorophyta</taxon>
        <taxon>core chlorophytes</taxon>
        <taxon>Chlorophyceae</taxon>
        <taxon>CS clade</taxon>
        <taxon>Sphaeropleales</taxon>
        <taxon>Scenedesmaceae</taxon>
        <taxon>Tetradesmus</taxon>
    </lineage>
</organism>
<dbReference type="Gene3D" id="2.70.150.10">
    <property type="entry name" value="Calcium-transporting ATPase, cytoplasmic transduction domain A"/>
    <property type="match status" value="2"/>
</dbReference>
<dbReference type="GO" id="GO:0016020">
    <property type="term" value="C:membrane"/>
    <property type="evidence" value="ECO:0007669"/>
    <property type="project" value="UniProtKB-SubCell"/>
</dbReference>
<evidence type="ECO:0000256" key="3">
    <source>
        <dbReference type="ARBA" id="ARBA00022692"/>
    </source>
</evidence>
<dbReference type="Gene3D" id="3.40.50.1000">
    <property type="entry name" value="HAD superfamily/HAD-like"/>
    <property type="match status" value="3"/>
</dbReference>
<dbReference type="Pfam" id="PF00702">
    <property type="entry name" value="Hydrolase"/>
    <property type="match status" value="2"/>
</dbReference>
<proteinExistence type="inferred from homology"/>
<keyword evidence="6" id="KW-1278">Translocase</keyword>
<dbReference type="AlphaFoldDB" id="A0A383V3R4"/>
<dbReference type="CDD" id="cd00371">
    <property type="entry name" value="HMA"/>
    <property type="match status" value="3"/>
</dbReference>
<gene>
    <name evidence="13" type="ORF">BQ4739_LOCUS191</name>
</gene>
<dbReference type="InterPro" id="IPR023298">
    <property type="entry name" value="ATPase_P-typ_TM_dom_sf"/>
</dbReference>
<feature type="region of interest" description="Disordered" evidence="10">
    <location>
        <begin position="839"/>
        <end position="861"/>
    </location>
</feature>
<feature type="transmembrane region" description="Helical" evidence="11">
    <location>
        <begin position="284"/>
        <end position="304"/>
    </location>
</feature>
<keyword evidence="14" id="KW-1185">Reference proteome</keyword>
<dbReference type="Proteomes" id="UP000256970">
    <property type="component" value="Unassembled WGS sequence"/>
</dbReference>
<dbReference type="InterPro" id="IPR036412">
    <property type="entry name" value="HAD-like_sf"/>
</dbReference>
<evidence type="ECO:0000313" key="13">
    <source>
        <dbReference type="EMBL" id="SZX59583.1"/>
    </source>
</evidence>
<dbReference type="InterPro" id="IPR036163">
    <property type="entry name" value="HMA_dom_sf"/>
</dbReference>
<feature type="transmembrane region" description="Helical" evidence="11">
    <location>
        <begin position="393"/>
        <end position="410"/>
    </location>
</feature>
<comment type="similarity">
    <text evidence="2">Belongs to the cation transport ATPase (P-type) (TC 3.A.3) family. Type IB subfamily.</text>
</comment>
<dbReference type="PRINTS" id="PR00120">
    <property type="entry name" value="HATPASE"/>
</dbReference>
<dbReference type="InterPro" id="IPR001757">
    <property type="entry name" value="P_typ_ATPase"/>
</dbReference>
<dbReference type="InterPro" id="IPR017969">
    <property type="entry name" value="Heavy-metal-associated_CS"/>
</dbReference>
<dbReference type="GO" id="GO:0016887">
    <property type="term" value="F:ATP hydrolysis activity"/>
    <property type="evidence" value="ECO:0007669"/>
    <property type="project" value="InterPro"/>
</dbReference>
<keyword evidence="8" id="KW-0186">Copper</keyword>
<dbReference type="SUPFAM" id="SSF81653">
    <property type="entry name" value="Calcium ATPase, transduction domain A"/>
    <property type="match status" value="1"/>
</dbReference>
<keyword evidence="5" id="KW-0677">Repeat</keyword>
<dbReference type="NCBIfam" id="TIGR01494">
    <property type="entry name" value="ATPase_P-type"/>
    <property type="match status" value="2"/>
</dbReference>
<evidence type="ECO:0000313" key="14">
    <source>
        <dbReference type="Proteomes" id="UP000256970"/>
    </source>
</evidence>
<accession>A0A383V3R4</accession>
<dbReference type="SFLD" id="SFLDF00027">
    <property type="entry name" value="p-type_atpase"/>
    <property type="match status" value="1"/>
</dbReference>
<dbReference type="NCBIfam" id="TIGR00003">
    <property type="entry name" value="copper ion binding protein"/>
    <property type="match status" value="1"/>
</dbReference>
<protein>
    <recommendedName>
        <fullName evidence="12">HMA domain-containing protein</fullName>
    </recommendedName>
</protein>
<dbReference type="InterPro" id="IPR008250">
    <property type="entry name" value="ATPase_P-typ_transduc_dom_A_sf"/>
</dbReference>
<dbReference type="InterPro" id="IPR006122">
    <property type="entry name" value="HMA_Cu_ion-bd"/>
</dbReference>
<keyword evidence="9 11" id="KW-0472">Membrane</keyword>
<dbReference type="EMBL" id="FNXT01000007">
    <property type="protein sequence ID" value="SZX59583.1"/>
    <property type="molecule type" value="Genomic_DNA"/>
</dbReference>
<dbReference type="PANTHER" id="PTHR46594">
    <property type="entry name" value="P-TYPE CATION-TRANSPORTING ATPASE"/>
    <property type="match status" value="1"/>
</dbReference>
<feature type="compositionally biased region" description="Low complexity" evidence="10">
    <location>
        <begin position="899"/>
        <end position="908"/>
    </location>
</feature>
<evidence type="ECO:0000256" key="8">
    <source>
        <dbReference type="ARBA" id="ARBA00023008"/>
    </source>
</evidence>
<dbReference type="PRINTS" id="PR00119">
    <property type="entry name" value="CATATPASE"/>
</dbReference>
<dbReference type="CDD" id="cd02094">
    <property type="entry name" value="P-type_ATPase_Cu-like"/>
    <property type="match status" value="1"/>
</dbReference>
<dbReference type="Gene3D" id="3.40.1110.10">
    <property type="entry name" value="Calcium-transporting ATPase, cytoplasmic domain N"/>
    <property type="match status" value="2"/>
</dbReference>
<evidence type="ECO:0000256" key="4">
    <source>
        <dbReference type="ARBA" id="ARBA00022723"/>
    </source>
</evidence>
<dbReference type="FunFam" id="3.30.70.100:FF:000005">
    <property type="entry name" value="Copper-exporting P-type ATPase A"/>
    <property type="match status" value="2"/>
</dbReference>
<feature type="region of interest" description="Disordered" evidence="10">
    <location>
        <begin position="768"/>
        <end position="823"/>
    </location>
</feature>
<evidence type="ECO:0000259" key="12">
    <source>
        <dbReference type="PROSITE" id="PS50846"/>
    </source>
</evidence>
<dbReference type="SUPFAM" id="SSF55008">
    <property type="entry name" value="HMA, heavy metal-associated domain"/>
    <property type="match status" value="3"/>
</dbReference>
<dbReference type="InterPro" id="IPR023299">
    <property type="entry name" value="ATPase_P-typ_cyto_dom_N"/>
</dbReference>
<dbReference type="SUPFAM" id="SSF81665">
    <property type="entry name" value="Calcium ATPase, transmembrane domain M"/>
    <property type="match status" value="1"/>
</dbReference>
<dbReference type="InterPro" id="IPR044492">
    <property type="entry name" value="P_typ_ATPase_HD_dom"/>
</dbReference>
<dbReference type="GO" id="GO:0005507">
    <property type="term" value="F:copper ion binding"/>
    <property type="evidence" value="ECO:0007669"/>
    <property type="project" value="InterPro"/>
</dbReference>
<dbReference type="SUPFAM" id="SSF81660">
    <property type="entry name" value="Metal cation-transporting ATPase, ATP-binding domain N"/>
    <property type="match status" value="1"/>
</dbReference>
<name>A0A383V3R4_TETOB</name>
<reference evidence="13 14" key="1">
    <citation type="submission" date="2016-10" db="EMBL/GenBank/DDBJ databases">
        <authorList>
            <person name="Cai Z."/>
        </authorList>
    </citation>
    <scope>NUCLEOTIDE SEQUENCE [LARGE SCALE GENOMIC DNA]</scope>
</reference>
<dbReference type="Pfam" id="PF00122">
    <property type="entry name" value="E1-E2_ATPase"/>
    <property type="match status" value="1"/>
</dbReference>
<feature type="transmembrane region" description="Helical" evidence="11">
    <location>
        <begin position="565"/>
        <end position="590"/>
    </location>
</feature>
<evidence type="ECO:0000256" key="10">
    <source>
        <dbReference type="SAM" id="MobiDB-lite"/>
    </source>
</evidence>
<evidence type="ECO:0000256" key="5">
    <source>
        <dbReference type="ARBA" id="ARBA00022737"/>
    </source>
</evidence>
<dbReference type="GO" id="GO:0005524">
    <property type="term" value="F:ATP binding"/>
    <property type="evidence" value="ECO:0007669"/>
    <property type="project" value="InterPro"/>
</dbReference>
<evidence type="ECO:0000256" key="11">
    <source>
        <dbReference type="SAM" id="Phobius"/>
    </source>
</evidence>
<feature type="domain" description="HMA" evidence="12">
    <location>
        <begin position="196"/>
        <end position="262"/>
    </location>
</feature>
<feature type="transmembrane region" description="Helical" evidence="11">
    <location>
        <begin position="610"/>
        <end position="631"/>
    </location>
</feature>
<dbReference type="FunFam" id="3.30.70.100:FF:000001">
    <property type="entry name" value="ATPase copper transporting beta"/>
    <property type="match status" value="1"/>
</dbReference>
<dbReference type="InterPro" id="IPR018303">
    <property type="entry name" value="ATPase_P-typ_P_site"/>
</dbReference>
<feature type="domain" description="HMA" evidence="12">
    <location>
        <begin position="37"/>
        <end position="103"/>
    </location>
</feature>
<feature type="domain" description="HMA" evidence="12">
    <location>
        <begin position="122"/>
        <end position="188"/>
    </location>
</feature>
<dbReference type="SUPFAM" id="SSF56784">
    <property type="entry name" value="HAD-like"/>
    <property type="match status" value="1"/>
</dbReference>
<sequence length="1175" mass="123043">MDRLRQLLGRARAKYEPVADTEMVTAPSSVSVHSIPSSALLSVKGMTCSACTSAVEAALRAVPGVTEVQVALLQHSAEVKYNAAVACTDDLVTAAEDCGFDCKLLSVHNLNGGADEQEDRPQVARLGITGMTCAACSGSVERALAALPGVMRVGVSLPTGQAEVCHHPSSITAEALVAAVEDLGFEARLVSKAGLECCSLGVLGMTCSACSSAVEAALTALPGVSSASVSALTGRAEVWYDAAATGPRAFLAAISDAGFVGSLLAGDSSKGSDAAAELAEWGNLLSMALVFTIPVFILAMVLPMLPGTEPVLSAPVFGFRLDELLKWALATPVQFWIGWRFHKGAAKALRRGVANMDVLVALGTDASYFYSVISILHHRFVHHKKLNYVPTDFFETCAMLITVIILGKYLECAAKGKTSAAIQSLLSLAPDSANLVTLDEEGRVLTEDVVESALIHHGDLLKVLPGGRIPADGELLHGFIPVLPGGRIPADGELLHGSSYINESMISGESAPVLRQAGDALIGGTINTGNALIMRASRVGADTVLAQIVRLVERAQMSKAPIQAYADYVASLFVPVVVGLALMTWLIWFIAGSVGGYPEDWLPLGHTHFLFALLFGIAVLVIACPCALGLATPTAVMVGTGVGAHLGVLIKGGDALERGHHVNTVVFDKTGTLTRGRPQVTEAVLFNSHYSLQQVCQLAAAVESSSEHPLAEAVLEFAQAELSRPSPTAVFSSSAVDLKASSKQQQQQSAAPAGPHTVVTVAMYSLEDEDGSSPRCGGKQQQQQQRHGVLRHSSSSSGPDVGWGGSSSSPRQRRGSCEMQPGLASRLGKQLANSTGGLAAWAGHSEGGEGPGSPVSTPKRLGRMLNSGMLKVSEVENHPGKGVTAQLPDPSLSCGGSKQPQQQQQPQQVHIQANGSSKQQPAGSSLHVALGNRLLMQEQGVLLGPEVEDYMQSREAQGQTCVLVGINGKAVAALAVSDPLKPEALGVVAALQRQGVECHLLTGDNWRTARAIAKQLCIPSSHVSAEVLPAGKAGVVTDLQSRGCCVAMVGDGVNDSPALAAADVGMAIGSGTDIAVEAADYVLMRDDLEQVLIALDLARKTFRRIQWNFVWAMGYNVVMIPIAAGVLYPQFHVQMPPWVAGGCMVFSSVSVVLSSLTLRAYKPPMRVQKRDSRCE</sequence>
<evidence type="ECO:0000256" key="1">
    <source>
        <dbReference type="ARBA" id="ARBA00004370"/>
    </source>
</evidence>
<keyword evidence="4" id="KW-0479">Metal-binding</keyword>
<dbReference type="Pfam" id="PF00403">
    <property type="entry name" value="HMA"/>
    <property type="match status" value="3"/>
</dbReference>
<evidence type="ECO:0000256" key="7">
    <source>
        <dbReference type="ARBA" id="ARBA00022989"/>
    </source>
</evidence>
<dbReference type="PROSITE" id="PS50846">
    <property type="entry name" value="HMA_2"/>
    <property type="match status" value="3"/>
</dbReference>
<dbReference type="PROSITE" id="PS00154">
    <property type="entry name" value="ATPASE_E1_E2"/>
    <property type="match status" value="1"/>
</dbReference>
<evidence type="ECO:0000256" key="9">
    <source>
        <dbReference type="ARBA" id="ARBA00023136"/>
    </source>
</evidence>
<feature type="compositionally biased region" description="Polar residues" evidence="10">
    <location>
        <begin position="909"/>
        <end position="923"/>
    </location>
</feature>
<evidence type="ECO:0000256" key="6">
    <source>
        <dbReference type="ARBA" id="ARBA00022967"/>
    </source>
</evidence>
<evidence type="ECO:0000256" key="2">
    <source>
        <dbReference type="ARBA" id="ARBA00006024"/>
    </source>
</evidence>
<dbReference type="InterPro" id="IPR023214">
    <property type="entry name" value="HAD_sf"/>
</dbReference>
<dbReference type="Gene3D" id="3.30.70.100">
    <property type="match status" value="3"/>
</dbReference>